<evidence type="ECO:0000313" key="4">
    <source>
        <dbReference type="Proteomes" id="UP000429607"/>
    </source>
</evidence>
<organism evidence="2 4">
    <name type="scientific">Phytophthora rubi</name>
    <dbReference type="NCBI Taxonomy" id="129364"/>
    <lineage>
        <taxon>Eukaryota</taxon>
        <taxon>Sar</taxon>
        <taxon>Stramenopiles</taxon>
        <taxon>Oomycota</taxon>
        <taxon>Peronosporomycetes</taxon>
        <taxon>Peronosporales</taxon>
        <taxon>Peronosporaceae</taxon>
        <taxon>Phytophthora</taxon>
    </lineage>
</organism>
<dbReference type="Proteomes" id="UP000435112">
    <property type="component" value="Unassembled WGS sequence"/>
</dbReference>
<evidence type="ECO:0008006" key="7">
    <source>
        <dbReference type="Google" id="ProtNLM"/>
    </source>
</evidence>
<reference evidence="4 6" key="1">
    <citation type="submission" date="2018-09" db="EMBL/GenBank/DDBJ databases">
        <title>Genomic investigation of the strawberry pathogen Phytophthora fragariae indicates pathogenicity is determined by transcriptional variation in three key races.</title>
        <authorList>
            <person name="Adams T.M."/>
            <person name="Armitage A.D."/>
            <person name="Sobczyk M.K."/>
            <person name="Bates H.J."/>
            <person name="Dunwell J.M."/>
            <person name="Nellist C.F."/>
            <person name="Harrison R.J."/>
        </authorList>
    </citation>
    <scope>NUCLEOTIDE SEQUENCE [LARGE SCALE GENOMIC DNA]</scope>
    <source>
        <strain evidence="2 4">SCRP249</strain>
        <strain evidence="1 6">SCRP324</strain>
        <strain evidence="3 5">SCRP333</strain>
    </source>
</reference>
<protein>
    <recommendedName>
        <fullName evidence="7">Vinculin</fullName>
    </recommendedName>
</protein>
<accession>A0A6A3NDM9</accession>
<dbReference type="Proteomes" id="UP000434957">
    <property type="component" value="Unassembled WGS sequence"/>
</dbReference>
<evidence type="ECO:0000313" key="6">
    <source>
        <dbReference type="Proteomes" id="UP000435112"/>
    </source>
</evidence>
<evidence type="ECO:0000313" key="3">
    <source>
        <dbReference type="EMBL" id="KAE9348277.1"/>
    </source>
</evidence>
<dbReference type="EMBL" id="QXFV01000288">
    <property type="protein sequence ID" value="KAE9042422.1"/>
    <property type="molecule type" value="Genomic_DNA"/>
</dbReference>
<name>A0A6A3NDM9_9STRA</name>
<proteinExistence type="predicted"/>
<comment type="caution">
    <text evidence="2">The sequence shown here is derived from an EMBL/GenBank/DDBJ whole genome shotgun (WGS) entry which is preliminary data.</text>
</comment>
<dbReference type="OrthoDB" id="101623at2759"/>
<evidence type="ECO:0000313" key="2">
    <source>
        <dbReference type="EMBL" id="KAE9042422.1"/>
    </source>
</evidence>
<dbReference type="Proteomes" id="UP000429607">
    <property type="component" value="Unassembled WGS sequence"/>
</dbReference>
<evidence type="ECO:0000313" key="1">
    <source>
        <dbReference type="EMBL" id="KAE9033963.1"/>
    </source>
</evidence>
<gene>
    <name evidence="2" type="ORF">PR001_g6202</name>
    <name evidence="1" type="ORF">PR002_g8381</name>
    <name evidence="3" type="ORF">PR003_g6503</name>
</gene>
<dbReference type="AlphaFoldDB" id="A0A6A3NDM9"/>
<dbReference type="EMBL" id="QXFT01000290">
    <property type="protein sequence ID" value="KAE9348277.1"/>
    <property type="molecule type" value="Genomic_DNA"/>
</dbReference>
<sequence>MARMPVDPSSKEQLSGFEKQRSELLQAALVAETTAMAFATRRNDVRQVVDRSAAVLECMGGQIAVMVPAHVRASILRVISDAAKYIKGSATQMMMYSDDEADDALRETQVSVKDANASLDKNVSDVVEISPAFADLYSRREKYTTLTTTCLENLYWMK</sequence>
<dbReference type="EMBL" id="QXFU01000421">
    <property type="protein sequence ID" value="KAE9033963.1"/>
    <property type="molecule type" value="Genomic_DNA"/>
</dbReference>
<evidence type="ECO:0000313" key="5">
    <source>
        <dbReference type="Proteomes" id="UP000434957"/>
    </source>
</evidence>
<keyword evidence="5" id="KW-1185">Reference proteome</keyword>